<dbReference type="WBParaSite" id="HNAJ_0000452201-mRNA-1">
    <property type="protein sequence ID" value="HNAJ_0000452201-mRNA-1"/>
    <property type="gene ID" value="HNAJ_0000452201"/>
</dbReference>
<dbReference type="EMBL" id="UZAE01003245">
    <property type="protein sequence ID" value="VDO00380.1"/>
    <property type="molecule type" value="Genomic_DNA"/>
</dbReference>
<keyword evidence="2" id="KW-1185">Reference proteome</keyword>
<reference evidence="3" key="1">
    <citation type="submission" date="2017-02" db="UniProtKB">
        <authorList>
            <consortium name="WormBaseParasite"/>
        </authorList>
    </citation>
    <scope>IDENTIFICATION</scope>
</reference>
<dbReference type="AlphaFoldDB" id="A0A0R3TBT3"/>
<gene>
    <name evidence="1" type="ORF">HNAJ_LOCUS4520</name>
</gene>
<accession>A0A0R3TBT3</accession>
<evidence type="ECO:0000313" key="3">
    <source>
        <dbReference type="WBParaSite" id="HNAJ_0000452201-mRNA-1"/>
    </source>
</evidence>
<evidence type="ECO:0000313" key="1">
    <source>
        <dbReference type="EMBL" id="VDO00380.1"/>
    </source>
</evidence>
<protein>
    <submittedName>
        <fullName evidence="1 3">Uncharacterized protein</fullName>
    </submittedName>
</protein>
<reference evidence="1 2" key="2">
    <citation type="submission" date="2018-11" db="EMBL/GenBank/DDBJ databases">
        <authorList>
            <consortium name="Pathogen Informatics"/>
        </authorList>
    </citation>
    <scope>NUCLEOTIDE SEQUENCE [LARGE SCALE GENOMIC DNA]</scope>
</reference>
<dbReference type="Proteomes" id="UP000278807">
    <property type="component" value="Unassembled WGS sequence"/>
</dbReference>
<sequence>MEGDSVQFHELSIFLSQQFNICGNTSTTANTDIRHLFQSESRFSRIEFKGLFYKKQFVQEIGRVRVFAKEVITF</sequence>
<evidence type="ECO:0000313" key="2">
    <source>
        <dbReference type="Proteomes" id="UP000278807"/>
    </source>
</evidence>
<organism evidence="3">
    <name type="scientific">Rodentolepis nana</name>
    <name type="common">Dwarf tapeworm</name>
    <name type="synonym">Hymenolepis nana</name>
    <dbReference type="NCBI Taxonomy" id="102285"/>
    <lineage>
        <taxon>Eukaryota</taxon>
        <taxon>Metazoa</taxon>
        <taxon>Spiralia</taxon>
        <taxon>Lophotrochozoa</taxon>
        <taxon>Platyhelminthes</taxon>
        <taxon>Cestoda</taxon>
        <taxon>Eucestoda</taxon>
        <taxon>Cyclophyllidea</taxon>
        <taxon>Hymenolepididae</taxon>
        <taxon>Rodentolepis</taxon>
    </lineage>
</organism>
<dbReference type="OrthoDB" id="5317514at2759"/>
<proteinExistence type="predicted"/>
<name>A0A0R3TBT3_RODNA</name>